<keyword evidence="4 7" id="KW-0812">Transmembrane</keyword>
<evidence type="ECO:0000313" key="9">
    <source>
        <dbReference type="EMBL" id="TCK06403.1"/>
    </source>
</evidence>
<evidence type="ECO:0000256" key="5">
    <source>
        <dbReference type="ARBA" id="ARBA00022989"/>
    </source>
</evidence>
<dbReference type="GO" id="GO:0022857">
    <property type="term" value="F:transmembrane transporter activity"/>
    <property type="evidence" value="ECO:0007669"/>
    <property type="project" value="InterPro"/>
</dbReference>
<evidence type="ECO:0000256" key="7">
    <source>
        <dbReference type="RuleBase" id="RU003879"/>
    </source>
</evidence>
<sequence length="157" mass="17806">MDYNHFIPNPFLGVSMFRFRDCEREEKPELIIIPMVDVMLFLLAFFVLIAGSIIPGLAIKTNPPETIQKSSFQPKREVVTITIKKDGSFWYGKHKLTFNQLVRLLKGFKKKNPQVSLAINADREADVQSLVNVLDAAQKAKINSIGLIAKEKDESSR</sequence>
<accession>A0A4R1GHA3</accession>
<dbReference type="PANTHER" id="PTHR30558">
    <property type="entry name" value="EXBD MEMBRANE COMPONENT OF PMF-DRIVEN MACROMOLECULE IMPORT SYSTEM"/>
    <property type="match status" value="1"/>
</dbReference>
<keyword evidence="6 8" id="KW-0472">Membrane</keyword>
<dbReference type="Pfam" id="PF02472">
    <property type="entry name" value="ExbD"/>
    <property type="match status" value="1"/>
</dbReference>
<proteinExistence type="inferred from homology"/>
<gene>
    <name evidence="9" type="ORF">CLV27_0204</name>
</gene>
<evidence type="ECO:0000256" key="2">
    <source>
        <dbReference type="ARBA" id="ARBA00005811"/>
    </source>
</evidence>
<keyword evidence="5 8" id="KW-1133">Transmembrane helix</keyword>
<keyword evidence="3" id="KW-1003">Cell membrane</keyword>
<comment type="subcellular location">
    <subcellularLocation>
        <location evidence="1">Cell membrane</location>
        <topology evidence="1">Single-pass membrane protein</topology>
    </subcellularLocation>
    <subcellularLocation>
        <location evidence="7">Cell membrane</location>
        <topology evidence="7">Single-pass type II membrane protein</topology>
    </subcellularLocation>
</comment>
<comment type="caution">
    <text evidence="9">The sequence shown here is derived from an EMBL/GenBank/DDBJ whole genome shotgun (WGS) entry which is preliminary data.</text>
</comment>
<reference evidence="9 10" key="1">
    <citation type="submission" date="2019-03" db="EMBL/GenBank/DDBJ databases">
        <title>Genomic Encyclopedia of Archaeal and Bacterial Type Strains, Phase II (KMG-II): from individual species to whole genera.</title>
        <authorList>
            <person name="Goeker M."/>
        </authorList>
    </citation>
    <scope>NUCLEOTIDE SEQUENCE [LARGE SCALE GENOMIC DNA]</scope>
    <source>
        <strain evidence="9 10">DSM 24425</strain>
    </source>
</reference>
<evidence type="ECO:0000256" key="4">
    <source>
        <dbReference type="ARBA" id="ARBA00022692"/>
    </source>
</evidence>
<feature type="transmembrane region" description="Helical" evidence="8">
    <location>
        <begin position="38"/>
        <end position="59"/>
    </location>
</feature>
<keyword evidence="7" id="KW-0653">Protein transport</keyword>
<dbReference type="EMBL" id="SMFV01000001">
    <property type="protein sequence ID" value="TCK06403.1"/>
    <property type="molecule type" value="Genomic_DNA"/>
</dbReference>
<dbReference type="InterPro" id="IPR003400">
    <property type="entry name" value="ExbD"/>
</dbReference>
<dbReference type="Gene3D" id="3.30.420.270">
    <property type="match status" value="1"/>
</dbReference>
<organism evidence="9 10">
    <name type="scientific">Phorcysia thermohydrogeniphila</name>
    <dbReference type="NCBI Taxonomy" id="936138"/>
    <lineage>
        <taxon>Bacteria</taxon>
        <taxon>Pseudomonadati</taxon>
        <taxon>Aquificota</taxon>
        <taxon>Aquificia</taxon>
        <taxon>Desulfurobacteriales</taxon>
        <taxon>Desulfurobacteriaceae</taxon>
        <taxon>Phorcysia</taxon>
    </lineage>
</organism>
<dbReference type="PANTHER" id="PTHR30558:SF7">
    <property type="entry name" value="TOL-PAL SYSTEM PROTEIN TOLR"/>
    <property type="match status" value="1"/>
</dbReference>
<evidence type="ECO:0000256" key="6">
    <source>
        <dbReference type="ARBA" id="ARBA00023136"/>
    </source>
</evidence>
<evidence type="ECO:0000256" key="1">
    <source>
        <dbReference type="ARBA" id="ARBA00004162"/>
    </source>
</evidence>
<dbReference type="Proteomes" id="UP000295777">
    <property type="component" value="Unassembled WGS sequence"/>
</dbReference>
<keyword evidence="10" id="KW-1185">Reference proteome</keyword>
<name>A0A4R1GHA3_9BACT</name>
<evidence type="ECO:0000313" key="10">
    <source>
        <dbReference type="Proteomes" id="UP000295777"/>
    </source>
</evidence>
<comment type="similarity">
    <text evidence="2 7">Belongs to the ExbD/TolR family.</text>
</comment>
<evidence type="ECO:0000256" key="3">
    <source>
        <dbReference type="ARBA" id="ARBA00022475"/>
    </source>
</evidence>
<dbReference type="GO" id="GO:0015031">
    <property type="term" value="P:protein transport"/>
    <property type="evidence" value="ECO:0007669"/>
    <property type="project" value="UniProtKB-KW"/>
</dbReference>
<keyword evidence="7" id="KW-0813">Transport</keyword>
<dbReference type="GO" id="GO:0005886">
    <property type="term" value="C:plasma membrane"/>
    <property type="evidence" value="ECO:0007669"/>
    <property type="project" value="UniProtKB-SubCell"/>
</dbReference>
<evidence type="ECO:0000256" key="8">
    <source>
        <dbReference type="SAM" id="Phobius"/>
    </source>
</evidence>
<protein>
    <submittedName>
        <fullName evidence="9">Outer membrane transport energization protein ExbD</fullName>
    </submittedName>
</protein>
<dbReference type="AlphaFoldDB" id="A0A4R1GHA3"/>